<keyword evidence="10 11" id="KW-0066">ATP synthesis</keyword>
<evidence type="ECO:0000256" key="8">
    <source>
        <dbReference type="ARBA" id="ARBA00023065"/>
    </source>
</evidence>
<evidence type="ECO:0000313" key="14">
    <source>
        <dbReference type="Proteomes" id="UP000199197"/>
    </source>
</evidence>
<evidence type="ECO:0000256" key="3">
    <source>
        <dbReference type="ARBA" id="ARBA00022448"/>
    </source>
</evidence>
<evidence type="ECO:0000256" key="4">
    <source>
        <dbReference type="ARBA" id="ARBA00022547"/>
    </source>
</evidence>
<comment type="subcellular location">
    <subcellularLocation>
        <location evidence="11 12">Cell membrane</location>
        <topology evidence="11 12">Multi-pass membrane protein</topology>
    </subcellularLocation>
    <subcellularLocation>
        <location evidence="1">Membrane</location>
        <topology evidence="1">Multi-pass membrane protein</topology>
    </subcellularLocation>
</comment>
<keyword evidence="5 11" id="KW-0812">Transmembrane</keyword>
<comment type="function">
    <text evidence="11 12">Key component of the proton channel; it plays a direct role in the translocation of protons across the membrane.</text>
</comment>
<dbReference type="GO" id="GO:0046933">
    <property type="term" value="F:proton-transporting ATP synthase activity, rotational mechanism"/>
    <property type="evidence" value="ECO:0007669"/>
    <property type="project" value="UniProtKB-UniRule"/>
</dbReference>
<dbReference type="Pfam" id="PF00119">
    <property type="entry name" value="ATP-synt_A"/>
    <property type="match status" value="1"/>
</dbReference>
<feature type="transmembrane region" description="Helical" evidence="11">
    <location>
        <begin position="70"/>
        <end position="88"/>
    </location>
</feature>
<dbReference type="HAMAP" id="MF_01393">
    <property type="entry name" value="ATP_synth_a_bact"/>
    <property type="match status" value="1"/>
</dbReference>
<sequence>MWIGNLAFAADTLKHAENSHAGGESSSWMLHHISDSRTIDLEPFGHITLPQFPPIRIGGLEIDLSITKHVFFMWLVSLILIIVLSIVARSYKKQIVPHGLANLIEVFVVFIRDEIVLSVIGKDGLKYLHYFLTLFFFILLCNLFGLIPYGATATGNLAVTGGLAFLSFILIQLAGIRKHGLIGYYKGLVPHGVPAFVAPLMFIVEFLGLFAKAFALTVRLFANMTAGHIVILSLIGLIFIFKSVLVAPVSIAFAVFINLLEILVAFIQAYIFTMLTALFVGLSIHQH</sequence>
<evidence type="ECO:0000256" key="11">
    <source>
        <dbReference type="HAMAP-Rule" id="MF_01393"/>
    </source>
</evidence>
<name>A0A0P1NXC3_9BACT</name>
<feature type="transmembrane region" description="Helical" evidence="11">
    <location>
        <begin position="100"/>
        <end position="121"/>
    </location>
</feature>
<evidence type="ECO:0000256" key="9">
    <source>
        <dbReference type="ARBA" id="ARBA00023136"/>
    </source>
</evidence>
<dbReference type="CDD" id="cd00310">
    <property type="entry name" value="ATP-synt_Fo_a_6"/>
    <property type="match status" value="1"/>
</dbReference>
<reference evidence="14" key="1">
    <citation type="submission" date="2015-11" db="EMBL/GenBank/DDBJ databases">
        <authorList>
            <person name="Varghese N."/>
        </authorList>
    </citation>
    <scope>NUCLEOTIDE SEQUENCE [LARGE SCALE GENOMIC DNA]</scope>
    <source>
        <strain evidence="14">JGI-23</strain>
    </source>
</reference>
<evidence type="ECO:0000256" key="1">
    <source>
        <dbReference type="ARBA" id="ARBA00004141"/>
    </source>
</evidence>
<keyword evidence="4 11" id="KW-0138">CF(0)</keyword>
<dbReference type="PANTHER" id="PTHR11410:SF0">
    <property type="entry name" value="ATP SYNTHASE SUBUNIT A"/>
    <property type="match status" value="1"/>
</dbReference>
<feature type="transmembrane region" description="Helical" evidence="11">
    <location>
        <begin position="127"/>
        <end position="150"/>
    </location>
</feature>
<dbReference type="EMBL" id="CZVW01000018">
    <property type="protein sequence ID" value="CUT03788.1"/>
    <property type="molecule type" value="Genomic_DNA"/>
</dbReference>
<dbReference type="PANTHER" id="PTHR11410">
    <property type="entry name" value="ATP SYNTHASE SUBUNIT A"/>
    <property type="match status" value="1"/>
</dbReference>
<dbReference type="InterPro" id="IPR023011">
    <property type="entry name" value="ATP_synth_F0_asu_AS"/>
</dbReference>
<evidence type="ECO:0000256" key="10">
    <source>
        <dbReference type="ARBA" id="ARBA00023310"/>
    </source>
</evidence>
<dbReference type="Gene3D" id="1.20.120.220">
    <property type="entry name" value="ATP synthase, F0 complex, subunit A"/>
    <property type="match status" value="1"/>
</dbReference>
<organism evidence="13 14">
    <name type="scientific">Candidatus Chryseopegocella kryptomonas</name>
    <dbReference type="NCBI Taxonomy" id="1633643"/>
    <lineage>
        <taxon>Bacteria</taxon>
        <taxon>Pseudomonadati</taxon>
        <taxon>Candidatus Kryptoniota</taxon>
        <taxon>Candidatus Chryseopegocella</taxon>
    </lineage>
</organism>
<proteinExistence type="inferred from homology"/>
<feature type="transmembrane region" description="Helical" evidence="11">
    <location>
        <begin position="196"/>
        <end position="222"/>
    </location>
</feature>
<evidence type="ECO:0000256" key="12">
    <source>
        <dbReference type="RuleBase" id="RU000483"/>
    </source>
</evidence>
<keyword evidence="6 11" id="KW-0375">Hydrogen ion transport</keyword>
<dbReference type="InterPro" id="IPR000568">
    <property type="entry name" value="ATP_synth_F0_asu"/>
</dbReference>
<accession>A0A0P1NXC3</accession>
<dbReference type="GO" id="GO:0045259">
    <property type="term" value="C:proton-transporting ATP synthase complex"/>
    <property type="evidence" value="ECO:0007669"/>
    <property type="project" value="UniProtKB-KW"/>
</dbReference>
<keyword evidence="8 11" id="KW-0406">Ion transport</keyword>
<keyword evidence="14" id="KW-1185">Reference proteome</keyword>
<dbReference type="NCBIfam" id="TIGR01131">
    <property type="entry name" value="ATP_synt_6_or_A"/>
    <property type="match status" value="1"/>
</dbReference>
<keyword evidence="9 11" id="KW-0472">Membrane</keyword>
<dbReference type="PRINTS" id="PR00123">
    <property type="entry name" value="ATPASEA"/>
</dbReference>
<dbReference type="InterPro" id="IPR035908">
    <property type="entry name" value="F0_ATP_A_sf"/>
</dbReference>
<evidence type="ECO:0000256" key="2">
    <source>
        <dbReference type="ARBA" id="ARBA00006810"/>
    </source>
</evidence>
<evidence type="ECO:0000256" key="5">
    <source>
        <dbReference type="ARBA" id="ARBA00022692"/>
    </source>
</evidence>
<keyword evidence="7 11" id="KW-1133">Transmembrane helix</keyword>
<evidence type="ECO:0000313" key="13">
    <source>
        <dbReference type="EMBL" id="CUT03788.1"/>
    </source>
</evidence>
<dbReference type="PROSITE" id="PS00449">
    <property type="entry name" value="ATPASE_A"/>
    <property type="match status" value="1"/>
</dbReference>
<keyword evidence="11" id="KW-1003">Cell membrane</keyword>
<dbReference type="RefSeq" id="WP_234697279.1">
    <property type="nucleotide sequence ID" value="NZ_CZVW01000018.1"/>
</dbReference>
<dbReference type="SUPFAM" id="SSF81336">
    <property type="entry name" value="F1F0 ATP synthase subunit A"/>
    <property type="match status" value="1"/>
</dbReference>
<dbReference type="AlphaFoldDB" id="A0A0P1NXC3"/>
<keyword evidence="3 11" id="KW-0813">Transport</keyword>
<feature type="transmembrane region" description="Helical" evidence="11">
    <location>
        <begin position="262"/>
        <end position="284"/>
    </location>
</feature>
<comment type="similarity">
    <text evidence="2 11 12">Belongs to the ATPase A chain family.</text>
</comment>
<dbReference type="GO" id="GO:0005886">
    <property type="term" value="C:plasma membrane"/>
    <property type="evidence" value="ECO:0007669"/>
    <property type="project" value="UniProtKB-SubCell"/>
</dbReference>
<evidence type="ECO:0000256" key="7">
    <source>
        <dbReference type="ARBA" id="ARBA00022989"/>
    </source>
</evidence>
<dbReference type="Proteomes" id="UP000199197">
    <property type="component" value="Unassembled WGS sequence"/>
</dbReference>
<dbReference type="InterPro" id="IPR045083">
    <property type="entry name" value="ATP_synth_F0_asu_bact/mt"/>
</dbReference>
<gene>
    <name evidence="11" type="primary">atpB</name>
    <name evidence="13" type="ORF">JGI23_01553</name>
</gene>
<protein>
    <recommendedName>
        <fullName evidence="11 12">ATP synthase subunit a</fullName>
    </recommendedName>
    <alternativeName>
        <fullName evidence="11">ATP synthase F0 sector subunit a</fullName>
    </alternativeName>
    <alternativeName>
        <fullName evidence="11">F-ATPase subunit 6</fullName>
    </alternativeName>
</protein>
<feature type="transmembrane region" description="Helical" evidence="11">
    <location>
        <begin position="229"/>
        <end position="256"/>
    </location>
</feature>
<feature type="transmembrane region" description="Helical" evidence="11">
    <location>
        <begin position="157"/>
        <end position="176"/>
    </location>
</feature>
<evidence type="ECO:0000256" key="6">
    <source>
        <dbReference type="ARBA" id="ARBA00022781"/>
    </source>
</evidence>